<sequence>MLPPLRFISRSKLVQTHGSSYGFERLRARDMYLEIECARHRMSEDNHLTSKGRTDTSEVQIPKGPYESAVSGLFLVNMSAGDS</sequence>
<protein>
    <submittedName>
        <fullName evidence="1">Uncharacterized protein</fullName>
    </submittedName>
</protein>
<proteinExistence type="predicted"/>
<dbReference type="AlphaFoldDB" id="A0AA87ZID3"/>
<evidence type="ECO:0000313" key="1">
    <source>
        <dbReference type="EMBL" id="GMN37634.1"/>
    </source>
</evidence>
<dbReference type="EMBL" id="BTGU01000007">
    <property type="protein sequence ID" value="GMN37634.1"/>
    <property type="molecule type" value="Genomic_DNA"/>
</dbReference>
<name>A0AA87ZID3_FICCA</name>
<organism evidence="1 2">
    <name type="scientific">Ficus carica</name>
    <name type="common">Common fig</name>
    <dbReference type="NCBI Taxonomy" id="3494"/>
    <lineage>
        <taxon>Eukaryota</taxon>
        <taxon>Viridiplantae</taxon>
        <taxon>Streptophyta</taxon>
        <taxon>Embryophyta</taxon>
        <taxon>Tracheophyta</taxon>
        <taxon>Spermatophyta</taxon>
        <taxon>Magnoliopsida</taxon>
        <taxon>eudicotyledons</taxon>
        <taxon>Gunneridae</taxon>
        <taxon>Pentapetalae</taxon>
        <taxon>rosids</taxon>
        <taxon>fabids</taxon>
        <taxon>Rosales</taxon>
        <taxon>Moraceae</taxon>
        <taxon>Ficeae</taxon>
        <taxon>Ficus</taxon>
    </lineage>
</organism>
<accession>A0AA87ZID3</accession>
<keyword evidence="2" id="KW-1185">Reference proteome</keyword>
<reference evidence="1" key="1">
    <citation type="submission" date="2023-07" db="EMBL/GenBank/DDBJ databases">
        <title>draft genome sequence of fig (Ficus carica).</title>
        <authorList>
            <person name="Takahashi T."/>
            <person name="Nishimura K."/>
        </authorList>
    </citation>
    <scope>NUCLEOTIDE SEQUENCE</scope>
</reference>
<comment type="caution">
    <text evidence="1">The sequence shown here is derived from an EMBL/GenBank/DDBJ whole genome shotgun (WGS) entry which is preliminary data.</text>
</comment>
<evidence type="ECO:0000313" key="2">
    <source>
        <dbReference type="Proteomes" id="UP001187192"/>
    </source>
</evidence>
<gene>
    <name evidence="1" type="ORF">TIFTF001_006983</name>
</gene>
<dbReference type="Proteomes" id="UP001187192">
    <property type="component" value="Unassembled WGS sequence"/>
</dbReference>